<dbReference type="Pfam" id="PF00805">
    <property type="entry name" value="Pentapeptide"/>
    <property type="match status" value="1"/>
</dbReference>
<dbReference type="PANTHER" id="PTHR14136:SF17">
    <property type="entry name" value="BTB_POZ DOMAIN-CONTAINING PROTEIN KCTD9"/>
    <property type="match status" value="1"/>
</dbReference>
<dbReference type="Gene3D" id="2.160.20.80">
    <property type="entry name" value="E3 ubiquitin-protein ligase SopA"/>
    <property type="match status" value="2"/>
</dbReference>
<proteinExistence type="predicted"/>
<dbReference type="EMBL" id="LBJQ01000089">
    <property type="protein sequence ID" value="RXH24114.1"/>
    <property type="molecule type" value="Genomic_DNA"/>
</dbReference>
<dbReference type="Proteomes" id="UP000289546">
    <property type="component" value="Unassembled WGS sequence"/>
</dbReference>
<gene>
    <name evidence="1" type="ORF">XH99_28925</name>
</gene>
<dbReference type="SUPFAM" id="SSF141571">
    <property type="entry name" value="Pentapeptide repeat-like"/>
    <property type="match status" value="1"/>
</dbReference>
<accession>A0A4Q0RXE8</accession>
<reference evidence="1 2" key="1">
    <citation type="submission" date="2015-04" db="EMBL/GenBank/DDBJ databases">
        <title>Comparative genomics of rhizobia nodulating Arachis hypogaea in China.</title>
        <authorList>
            <person name="Li Y."/>
        </authorList>
    </citation>
    <scope>NUCLEOTIDE SEQUENCE [LARGE SCALE GENOMIC DNA]</scope>
    <source>
        <strain evidence="1 2">CCBAU 51757</strain>
    </source>
</reference>
<keyword evidence="2" id="KW-1185">Reference proteome</keyword>
<sequence>MLEIAKQPLDHFMQRFARRTVLAAACLLGAGPGIASPVVARHRKLRVTQSGLAEAIDLHFRWLTNETEGARAVLANCDLSGLDFLSDQPGTVDLRGADFTGADLSGIRGNELSFHHASLQGARMTSSFLSAPVFSGATLRRALCNHVVWGWPAARQTGDVSADDFSPTATFINTDLDLADFKQARVRGNFCGAQFTHASLVDADLSCSRFDGDAIYCPNSFAGSRLIRTKFGNTTVNATRFRFAFDRADFSGATIGPDCTWPGTPAGTIGLQKPRDDV</sequence>
<evidence type="ECO:0008006" key="3">
    <source>
        <dbReference type="Google" id="ProtNLM"/>
    </source>
</evidence>
<dbReference type="RefSeq" id="WP_128921308.1">
    <property type="nucleotide sequence ID" value="NZ_LBJC01000028.1"/>
</dbReference>
<dbReference type="PANTHER" id="PTHR14136">
    <property type="entry name" value="BTB_POZ DOMAIN-CONTAINING PROTEIN KCTD9"/>
    <property type="match status" value="1"/>
</dbReference>
<comment type="caution">
    <text evidence="1">The sequence shown here is derived from an EMBL/GenBank/DDBJ whole genome shotgun (WGS) entry which is preliminary data.</text>
</comment>
<dbReference type="AlphaFoldDB" id="A0A4Q0RXE8"/>
<name>A0A4Q0RXE8_9BRAD</name>
<evidence type="ECO:0000313" key="2">
    <source>
        <dbReference type="Proteomes" id="UP000289546"/>
    </source>
</evidence>
<protein>
    <recommendedName>
        <fullName evidence="3">Pentapeptide repeat-containing protein</fullName>
    </recommendedName>
</protein>
<dbReference type="OrthoDB" id="7908941at2"/>
<dbReference type="InterPro" id="IPR001646">
    <property type="entry name" value="5peptide_repeat"/>
</dbReference>
<organism evidence="1 2">
    <name type="scientific">Bradyrhizobium nanningense</name>
    <dbReference type="NCBI Taxonomy" id="1325118"/>
    <lineage>
        <taxon>Bacteria</taxon>
        <taxon>Pseudomonadati</taxon>
        <taxon>Pseudomonadota</taxon>
        <taxon>Alphaproteobacteria</taxon>
        <taxon>Hyphomicrobiales</taxon>
        <taxon>Nitrobacteraceae</taxon>
        <taxon>Bradyrhizobium</taxon>
    </lineage>
</organism>
<evidence type="ECO:0000313" key="1">
    <source>
        <dbReference type="EMBL" id="RXH24114.1"/>
    </source>
</evidence>
<dbReference type="InterPro" id="IPR051082">
    <property type="entry name" value="Pentapeptide-BTB/POZ_domain"/>
</dbReference>